<evidence type="ECO:0000313" key="2">
    <source>
        <dbReference type="Proteomes" id="UP001589870"/>
    </source>
</evidence>
<sequence length="302" mass="33517">MPSPQHDTLNLMFRNRPEFAVEMLRDQLGVEVPDGLPVQLVSNELNDRPSKDLYPDTVITVGPRHDPKHAIIVEIQQKKDETKRKQLPRYAVALWLQLSCPVTVLVICPDVRVAAWAAEPIPFEVPGCALTCEVIGPEQIPPVIDPAEAAAHPELAALSVMAHGEDAPVVEAFMSALQRLPDEHAPQYYEYAYRLASLAARHVMEKLMESATWPVYSPFARKHYGKGVQAGRTEGRTEGRAEGRAEDVLTVLQVRGIPVSDADRTRITTCTDLNRLDDWMRRAVTATSTADLFDDAPERSVG</sequence>
<protein>
    <recommendedName>
        <fullName evidence="3">DUF4365 domain-containing protein</fullName>
    </recommendedName>
</protein>
<proteinExistence type="predicted"/>
<evidence type="ECO:0008006" key="3">
    <source>
        <dbReference type="Google" id="ProtNLM"/>
    </source>
</evidence>
<dbReference type="RefSeq" id="WP_394303739.1">
    <property type="nucleotide sequence ID" value="NZ_JBHMQT010000058.1"/>
</dbReference>
<comment type="caution">
    <text evidence="1">The sequence shown here is derived from an EMBL/GenBank/DDBJ whole genome shotgun (WGS) entry which is preliminary data.</text>
</comment>
<dbReference type="Proteomes" id="UP001589870">
    <property type="component" value="Unassembled WGS sequence"/>
</dbReference>
<organism evidence="1 2">
    <name type="scientific">Sphaerimonospora cavernae</name>
    <dbReference type="NCBI Taxonomy" id="1740611"/>
    <lineage>
        <taxon>Bacteria</taxon>
        <taxon>Bacillati</taxon>
        <taxon>Actinomycetota</taxon>
        <taxon>Actinomycetes</taxon>
        <taxon>Streptosporangiales</taxon>
        <taxon>Streptosporangiaceae</taxon>
        <taxon>Sphaerimonospora</taxon>
    </lineage>
</organism>
<evidence type="ECO:0000313" key="1">
    <source>
        <dbReference type="EMBL" id="MFC0865725.1"/>
    </source>
</evidence>
<dbReference type="PANTHER" id="PTHR34613">
    <property type="entry name" value="SLL0800 PROTEIN"/>
    <property type="match status" value="1"/>
</dbReference>
<reference evidence="1 2" key="1">
    <citation type="submission" date="2024-09" db="EMBL/GenBank/DDBJ databases">
        <authorList>
            <person name="Sun Q."/>
            <person name="Mori K."/>
        </authorList>
    </citation>
    <scope>NUCLEOTIDE SEQUENCE [LARGE SCALE GENOMIC DNA]</scope>
    <source>
        <strain evidence="1 2">TBRC 1851</strain>
    </source>
</reference>
<gene>
    <name evidence="1" type="ORF">ACFHYQ_25845</name>
</gene>
<keyword evidence="2" id="KW-1185">Reference proteome</keyword>
<dbReference type="EMBL" id="JBHMQT010000058">
    <property type="protein sequence ID" value="MFC0865725.1"/>
    <property type="molecule type" value="Genomic_DNA"/>
</dbReference>
<dbReference type="PANTHER" id="PTHR34613:SF1">
    <property type="entry name" value="SLL6017 PROTEIN"/>
    <property type="match status" value="1"/>
</dbReference>
<name>A0ABV6UBZ7_9ACTN</name>
<accession>A0ABV6UBZ7</accession>